<dbReference type="Proteomes" id="UP000075880">
    <property type="component" value="Unassembled WGS sequence"/>
</dbReference>
<dbReference type="Pfam" id="PF00069">
    <property type="entry name" value="Pkinase"/>
    <property type="match status" value="1"/>
</dbReference>
<dbReference type="PANTHER" id="PTHR22961:SF13">
    <property type="entry name" value="TRIBBLES"/>
    <property type="match status" value="1"/>
</dbReference>
<dbReference type="EnsemblMetazoa" id="ENSAATROPT017259">
    <property type="protein sequence ID" value="ENSAATROPP015230"/>
    <property type="gene ID" value="ENSAATROPG014118"/>
</dbReference>
<dbReference type="AlphaFoldDB" id="A0AAG5DWD3"/>
<proteinExistence type="inferred from homology"/>
<feature type="domain" description="Protein kinase" evidence="3">
    <location>
        <begin position="182"/>
        <end position="467"/>
    </location>
</feature>
<organism evidence="4 5">
    <name type="scientific">Anopheles atroparvus</name>
    <name type="common">European mosquito</name>
    <dbReference type="NCBI Taxonomy" id="41427"/>
    <lineage>
        <taxon>Eukaryota</taxon>
        <taxon>Metazoa</taxon>
        <taxon>Ecdysozoa</taxon>
        <taxon>Arthropoda</taxon>
        <taxon>Hexapoda</taxon>
        <taxon>Insecta</taxon>
        <taxon>Pterygota</taxon>
        <taxon>Neoptera</taxon>
        <taxon>Endopterygota</taxon>
        <taxon>Diptera</taxon>
        <taxon>Nematocera</taxon>
        <taxon>Culicoidea</taxon>
        <taxon>Culicidae</taxon>
        <taxon>Anophelinae</taxon>
        <taxon>Anopheles</taxon>
    </lineage>
</organism>
<dbReference type="GO" id="GO:0005524">
    <property type="term" value="F:ATP binding"/>
    <property type="evidence" value="ECO:0007669"/>
    <property type="project" value="InterPro"/>
</dbReference>
<comment type="similarity">
    <text evidence="1">Belongs to the protein kinase superfamily. CAMK Ser/Thr protein kinase family. Tribbles subfamily.</text>
</comment>
<evidence type="ECO:0000256" key="1">
    <source>
        <dbReference type="ARBA" id="ARBA00038180"/>
    </source>
</evidence>
<dbReference type="Gene3D" id="3.30.200.20">
    <property type="entry name" value="Phosphorylase Kinase, domain 1"/>
    <property type="match status" value="1"/>
</dbReference>
<protein>
    <recommendedName>
        <fullName evidence="3">Protein kinase domain-containing protein</fullName>
    </recommendedName>
</protein>
<dbReference type="PROSITE" id="PS50011">
    <property type="entry name" value="PROTEIN_KINASE_DOM"/>
    <property type="match status" value="1"/>
</dbReference>
<dbReference type="FunFam" id="1.10.510.10:FF:000153">
    <property type="entry name" value="Tribbles homolog 2"/>
    <property type="match status" value="1"/>
</dbReference>
<accession>A0AAG5DWD3</accession>
<evidence type="ECO:0000313" key="5">
    <source>
        <dbReference type="Proteomes" id="UP000075880"/>
    </source>
</evidence>
<dbReference type="GO" id="GO:0031434">
    <property type="term" value="F:mitogen-activated protein kinase kinase binding"/>
    <property type="evidence" value="ECO:0007669"/>
    <property type="project" value="TreeGrafter"/>
</dbReference>
<name>A0AAG5DWD3_ANOAO</name>
<dbReference type="SUPFAM" id="SSF56112">
    <property type="entry name" value="Protein kinase-like (PK-like)"/>
    <property type="match status" value="1"/>
</dbReference>
<dbReference type="InterPro" id="IPR000719">
    <property type="entry name" value="Prot_kinase_dom"/>
</dbReference>
<sequence length="535" mass="57759">MSALNSTTIVAPTGSAVHINDFTRQHKPDEPAVGGFLPAAHAPSIVSTSGAPGPPLPAPDVPVNVATDAGEDAVGAHSTASDPSVHSAAAAAALLSHSSSSAILLNQLLSFSAQMASGGGSVAPASNGPAGGTGGGAGHKKCPYHRQCSRSHHHLNHQHLHQQQQQQQQPAANVQGHPYAAAWNRYRNGGGSSVAAHPSQQRDAISTNVSPPPLNAVILAERYLMMEPVEGNNLYRCCDIKSHEELVCKIANNPCSNLLTAHFRLEGHPHVNALHKVIQGNNKTYLLFSPSEGDLHSYVRVRKRLREPEARRLCRQMCEVVKSCHEQGIVLRDLKLRKFVFADRERTHLKLESLEDAVVLDDPAEDLLQDKRGCPAYVSPEILRANTTYSGKAADMWSLGVILYTMLVGRYPFNDSEHASLFAKISRGQFTVPECLSSKARCLIRALLRRDPEERIASEDVLYHPWLVHDDSKDQAYGLHSSGGGSGSRSGDDQCVPEWFDQSEDAETPASSTSTSRTHYANTRDNSGGFDSSAM</sequence>
<evidence type="ECO:0000259" key="3">
    <source>
        <dbReference type="PROSITE" id="PS50011"/>
    </source>
</evidence>
<dbReference type="InterPro" id="IPR011009">
    <property type="entry name" value="Kinase-like_dom_sf"/>
</dbReference>
<feature type="region of interest" description="Disordered" evidence="2">
    <location>
        <begin position="477"/>
        <end position="535"/>
    </location>
</feature>
<feature type="region of interest" description="Disordered" evidence="2">
    <location>
        <begin position="151"/>
        <end position="175"/>
    </location>
</feature>
<dbReference type="GO" id="GO:0004672">
    <property type="term" value="F:protein kinase activity"/>
    <property type="evidence" value="ECO:0007669"/>
    <property type="project" value="InterPro"/>
</dbReference>
<dbReference type="GO" id="GO:0032436">
    <property type="term" value="P:positive regulation of proteasomal ubiquitin-dependent protein catabolic process"/>
    <property type="evidence" value="ECO:0007669"/>
    <property type="project" value="TreeGrafter"/>
</dbReference>
<dbReference type="PANTHER" id="PTHR22961">
    <property type="entry name" value="SER/THR PROTEIN KINASE-TRB"/>
    <property type="match status" value="1"/>
</dbReference>
<evidence type="ECO:0000256" key="2">
    <source>
        <dbReference type="SAM" id="MobiDB-lite"/>
    </source>
</evidence>
<dbReference type="GO" id="GO:0005634">
    <property type="term" value="C:nucleus"/>
    <property type="evidence" value="ECO:0007669"/>
    <property type="project" value="TreeGrafter"/>
</dbReference>
<dbReference type="SMART" id="SM00220">
    <property type="entry name" value="S_TKc"/>
    <property type="match status" value="1"/>
</dbReference>
<reference evidence="4" key="1">
    <citation type="submission" date="2024-04" db="UniProtKB">
        <authorList>
            <consortium name="EnsemblMetazoa"/>
        </authorList>
    </citation>
    <scope>IDENTIFICATION</scope>
    <source>
        <strain evidence="4">EBRO</strain>
    </source>
</reference>
<keyword evidence="5" id="KW-1185">Reference proteome</keyword>
<dbReference type="Gene3D" id="1.10.510.10">
    <property type="entry name" value="Transferase(Phosphotransferase) domain 1"/>
    <property type="match status" value="1"/>
</dbReference>
<feature type="compositionally biased region" description="Basic residues" evidence="2">
    <location>
        <begin position="151"/>
        <end position="160"/>
    </location>
</feature>
<evidence type="ECO:0000313" key="4">
    <source>
        <dbReference type="EnsemblMetazoa" id="ENSAATROPP015230"/>
    </source>
</evidence>
<dbReference type="InterPro" id="IPR024104">
    <property type="entry name" value="Tribbles/Ser_Thr_kinase_40"/>
</dbReference>
<feature type="compositionally biased region" description="Polar residues" evidence="2">
    <location>
        <begin position="509"/>
        <end position="535"/>
    </location>
</feature>